<accession>A0A4Q7NZX1</accession>
<protein>
    <submittedName>
        <fullName evidence="3">NAD(P)-dependent dehydrogenase (Short-subunit alcohol dehydrogenase family)</fullName>
    </submittedName>
</protein>
<dbReference type="PANTHER" id="PTHR42760:SF133">
    <property type="entry name" value="3-OXOACYL-[ACYL-CARRIER-PROTEIN] REDUCTASE"/>
    <property type="match status" value="1"/>
</dbReference>
<keyword evidence="4" id="KW-1185">Reference proteome</keyword>
<dbReference type="OrthoDB" id="9803333at2"/>
<dbReference type="GO" id="GO:0016616">
    <property type="term" value="F:oxidoreductase activity, acting on the CH-OH group of donors, NAD or NADP as acceptor"/>
    <property type="evidence" value="ECO:0007669"/>
    <property type="project" value="TreeGrafter"/>
</dbReference>
<evidence type="ECO:0000313" key="3">
    <source>
        <dbReference type="EMBL" id="RZS93056.1"/>
    </source>
</evidence>
<dbReference type="InterPro" id="IPR036291">
    <property type="entry name" value="NAD(P)-bd_dom_sf"/>
</dbReference>
<name>A0A4Q7NZX1_9FIRM</name>
<evidence type="ECO:0000313" key="4">
    <source>
        <dbReference type="Proteomes" id="UP000292927"/>
    </source>
</evidence>
<dbReference type="PRINTS" id="PR00080">
    <property type="entry name" value="SDRFAMILY"/>
</dbReference>
<dbReference type="EMBL" id="SGXF01000006">
    <property type="protein sequence ID" value="RZS93056.1"/>
    <property type="molecule type" value="Genomic_DNA"/>
</dbReference>
<organism evidence="3 4">
    <name type="scientific">Cuneatibacter caecimuris</name>
    <dbReference type="NCBI Taxonomy" id="1796618"/>
    <lineage>
        <taxon>Bacteria</taxon>
        <taxon>Bacillati</taxon>
        <taxon>Bacillota</taxon>
        <taxon>Clostridia</taxon>
        <taxon>Lachnospirales</taxon>
        <taxon>Lachnospiraceae</taxon>
        <taxon>Cuneatibacter</taxon>
    </lineage>
</organism>
<dbReference type="FunFam" id="3.40.50.720:FF:000084">
    <property type="entry name" value="Short-chain dehydrogenase reductase"/>
    <property type="match status" value="1"/>
</dbReference>
<dbReference type="Gene3D" id="3.40.50.720">
    <property type="entry name" value="NAD(P)-binding Rossmann-like Domain"/>
    <property type="match status" value="1"/>
</dbReference>
<dbReference type="GO" id="GO:0048038">
    <property type="term" value="F:quinone binding"/>
    <property type="evidence" value="ECO:0007669"/>
    <property type="project" value="TreeGrafter"/>
</dbReference>
<proteinExistence type="inferred from homology"/>
<reference evidence="3 4" key="1">
    <citation type="submission" date="2019-02" db="EMBL/GenBank/DDBJ databases">
        <title>Genomic Encyclopedia of Type Strains, Phase IV (KMG-IV): sequencing the most valuable type-strain genomes for metagenomic binning, comparative biology and taxonomic classification.</title>
        <authorList>
            <person name="Goeker M."/>
        </authorList>
    </citation>
    <scope>NUCLEOTIDE SEQUENCE [LARGE SCALE GENOMIC DNA]</scope>
    <source>
        <strain evidence="3 4">DSM 29486</strain>
    </source>
</reference>
<evidence type="ECO:0000256" key="2">
    <source>
        <dbReference type="ARBA" id="ARBA00023002"/>
    </source>
</evidence>
<comment type="caution">
    <text evidence="3">The sequence shown here is derived from an EMBL/GenBank/DDBJ whole genome shotgun (WGS) entry which is preliminary data.</text>
</comment>
<keyword evidence="2" id="KW-0560">Oxidoreductase</keyword>
<dbReference type="PANTHER" id="PTHR42760">
    <property type="entry name" value="SHORT-CHAIN DEHYDROGENASES/REDUCTASES FAMILY MEMBER"/>
    <property type="match status" value="1"/>
</dbReference>
<dbReference type="PRINTS" id="PR00081">
    <property type="entry name" value="GDHRDH"/>
</dbReference>
<dbReference type="GO" id="GO:0008206">
    <property type="term" value="P:bile acid metabolic process"/>
    <property type="evidence" value="ECO:0007669"/>
    <property type="project" value="UniProtKB-ARBA"/>
</dbReference>
<dbReference type="CDD" id="cd05233">
    <property type="entry name" value="SDR_c"/>
    <property type="match status" value="1"/>
</dbReference>
<dbReference type="AlphaFoldDB" id="A0A4Q7NZX1"/>
<evidence type="ECO:0000256" key="1">
    <source>
        <dbReference type="ARBA" id="ARBA00006484"/>
    </source>
</evidence>
<dbReference type="InterPro" id="IPR002347">
    <property type="entry name" value="SDR_fam"/>
</dbReference>
<comment type="similarity">
    <text evidence="1">Belongs to the short-chain dehydrogenases/reductases (SDR) family.</text>
</comment>
<dbReference type="RefSeq" id="WP_130436047.1">
    <property type="nucleotide sequence ID" value="NZ_SGXF01000006.1"/>
</dbReference>
<dbReference type="Proteomes" id="UP000292927">
    <property type="component" value="Unassembled WGS sequence"/>
</dbReference>
<sequence>MNRLAGKVAIITGGNSGIGAAAAKIFAAEGASVVISARREAQLKEVADSIEAAGGKVLAVPTDISKPEDAAHLVQAAVDAFGKVDVLVNNAGVLEEGLKAIDKFENEDLDYVFHINTAGTMNCMKEALKVMKGNGGSIVNVTSVAGVIGNGGASYVASKAAMNGVTRHTAMRFASDNIRCNAVCPGTVLTPMTAGMSAAAGNLDMELMGAMSAHADMKRPPCQPEDVANILVFLASDESRAITGQTIVCDFGATL</sequence>
<dbReference type="GO" id="GO:0006633">
    <property type="term" value="P:fatty acid biosynthetic process"/>
    <property type="evidence" value="ECO:0007669"/>
    <property type="project" value="TreeGrafter"/>
</dbReference>
<dbReference type="SUPFAM" id="SSF51735">
    <property type="entry name" value="NAD(P)-binding Rossmann-fold domains"/>
    <property type="match status" value="1"/>
</dbReference>
<dbReference type="Pfam" id="PF13561">
    <property type="entry name" value="adh_short_C2"/>
    <property type="match status" value="1"/>
</dbReference>
<gene>
    <name evidence="3" type="ORF">EV209_2805</name>
</gene>